<dbReference type="OrthoDB" id="47039at2759"/>
<comment type="caution">
    <text evidence="2">The sequence shown here is derived from an EMBL/GenBank/DDBJ whole genome shotgun (WGS) entry which is preliminary data.</text>
</comment>
<name>A0A9K3KUB0_9STRA</name>
<reference evidence="2" key="2">
    <citation type="submission" date="2021-04" db="EMBL/GenBank/DDBJ databases">
        <authorList>
            <person name="Podell S."/>
        </authorList>
    </citation>
    <scope>NUCLEOTIDE SEQUENCE</scope>
    <source>
        <strain evidence="2">Hildebrandi</strain>
    </source>
</reference>
<keyword evidence="3" id="KW-1185">Reference proteome</keyword>
<dbReference type="Proteomes" id="UP000693970">
    <property type="component" value="Unassembled WGS sequence"/>
</dbReference>
<feature type="region of interest" description="Disordered" evidence="1">
    <location>
        <begin position="159"/>
        <end position="183"/>
    </location>
</feature>
<evidence type="ECO:0000313" key="2">
    <source>
        <dbReference type="EMBL" id="KAG7349203.1"/>
    </source>
</evidence>
<feature type="region of interest" description="Disordered" evidence="1">
    <location>
        <begin position="472"/>
        <end position="537"/>
    </location>
</feature>
<proteinExistence type="predicted"/>
<dbReference type="EMBL" id="JAGRRH010000019">
    <property type="protein sequence ID" value="KAG7349203.1"/>
    <property type="molecule type" value="Genomic_DNA"/>
</dbReference>
<dbReference type="AlphaFoldDB" id="A0A9K3KUB0"/>
<sequence>MDTIPKPTSWVGSGEGIRMISTDYSVGSLGVISTAAPASLPPSAPTTEHCSLVNFAYRLGAVVKNNDPSIVDHNGVRQEAKLLMSLSSSTSNYDDVVAGDDAVASSNVAKQQQVQQSYPSSGRITPQSVASASSGGSRRETFCFTCPALSLEDKDSECNITNASNRDYDDREGNDDSNSQEDEFMTNQCPAVMMGRTLKVDDKDAMRLSSDAMARNIMQSFQKAMQWRIHSWVDSLSAVLVKREQDLLEYQQQGDNQKVLVDALYYSDEALLVAALRQIESKIQVLETSTEFKVLHKITNPAAMSKKQRLDEDDRSGLEEGEYVYDVVHVLELQCALSISSPAGNVHIDLNVPGTIKGTFLSSEDNYNEDLTDVNIHVNTAMLATMIERSSRIAVRCSAEALLKGECIEWEEKEETFKTEAAPSSTFNIPSTLPSPKTVFVSPRQTTGAITTSPKRKLTEDDIHPVSGLVVITPARDASSPSDFADSDSDGDSKPSKLQIPDNFQRRGKSPGNVLFPQAIRSSGKGDGSGNDLSFASRLPPKNAYKILSNATTARGVVTPLKNSPPEFECREKGPTVPLLELASAAALDSPN</sequence>
<feature type="compositionally biased region" description="Polar residues" evidence="1">
    <location>
        <begin position="110"/>
        <end position="129"/>
    </location>
</feature>
<evidence type="ECO:0000256" key="1">
    <source>
        <dbReference type="SAM" id="MobiDB-lite"/>
    </source>
</evidence>
<organism evidence="2 3">
    <name type="scientific">Nitzschia inconspicua</name>
    <dbReference type="NCBI Taxonomy" id="303405"/>
    <lineage>
        <taxon>Eukaryota</taxon>
        <taxon>Sar</taxon>
        <taxon>Stramenopiles</taxon>
        <taxon>Ochrophyta</taxon>
        <taxon>Bacillariophyta</taxon>
        <taxon>Bacillariophyceae</taxon>
        <taxon>Bacillariophycidae</taxon>
        <taxon>Bacillariales</taxon>
        <taxon>Bacillariaceae</taxon>
        <taxon>Nitzschia</taxon>
    </lineage>
</organism>
<accession>A0A9K3KUB0</accession>
<feature type="compositionally biased region" description="Low complexity" evidence="1">
    <location>
        <begin position="475"/>
        <end position="484"/>
    </location>
</feature>
<protein>
    <submittedName>
        <fullName evidence="2">Uncharacterized protein</fullName>
    </submittedName>
</protein>
<feature type="compositionally biased region" description="Acidic residues" evidence="1">
    <location>
        <begin position="172"/>
        <end position="183"/>
    </location>
</feature>
<evidence type="ECO:0000313" key="3">
    <source>
        <dbReference type="Proteomes" id="UP000693970"/>
    </source>
</evidence>
<gene>
    <name evidence="2" type="ORF">IV203_011800</name>
</gene>
<reference evidence="2" key="1">
    <citation type="journal article" date="2021" name="Sci. Rep.">
        <title>Diploid genomic architecture of Nitzschia inconspicua, an elite biomass production diatom.</title>
        <authorList>
            <person name="Oliver A."/>
            <person name="Podell S."/>
            <person name="Pinowska A."/>
            <person name="Traller J.C."/>
            <person name="Smith S.R."/>
            <person name="McClure R."/>
            <person name="Beliaev A."/>
            <person name="Bohutskyi P."/>
            <person name="Hill E.A."/>
            <person name="Rabines A."/>
            <person name="Zheng H."/>
            <person name="Allen L.Z."/>
            <person name="Kuo A."/>
            <person name="Grigoriev I.V."/>
            <person name="Allen A.E."/>
            <person name="Hazlebeck D."/>
            <person name="Allen E.E."/>
        </authorList>
    </citation>
    <scope>NUCLEOTIDE SEQUENCE</scope>
    <source>
        <strain evidence="2">Hildebrandi</strain>
    </source>
</reference>
<feature type="region of interest" description="Disordered" evidence="1">
    <location>
        <begin position="107"/>
        <end position="139"/>
    </location>
</feature>